<dbReference type="InterPro" id="IPR043561">
    <property type="entry name" value="LHW-like"/>
</dbReference>
<dbReference type="PANTHER" id="PTHR46196">
    <property type="entry name" value="TRANSCRIPTION FACTOR BHLH155-LIKE ISOFORM X1-RELATED"/>
    <property type="match status" value="1"/>
</dbReference>
<feature type="region of interest" description="Disordered" evidence="5">
    <location>
        <begin position="517"/>
        <end position="594"/>
    </location>
</feature>
<comment type="subcellular location">
    <subcellularLocation>
        <location evidence="1">Nucleus</location>
    </subcellularLocation>
</comment>
<organism evidence="7 8">
    <name type="scientific">Abeliophyllum distichum</name>
    <dbReference type="NCBI Taxonomy" id="126358"/>
    <lineage>
        <taxon>Eukaryota</taxon>
        <taxon>Viridiplantae</taxon>
        <taxon>Streptophyta</taxon>
        <taxon>Embryophyta</taxon>
        <taxon>Tracheophyta</taxon>
        <taxon>Spermatophyta</taxon>
        <taxon>Magnoliopsida</taxon>
        <taxon>eudicotyledons</taxon>
        <taxon>Gunneridae</taxon>
        <taxon>Pentapetalae</taxon>
        <taxon>asterids</taxon>
        <taxon>lamiids</taxon>
        <taxon>Lamiales</taxon>
        <taxon>Oleaceae</taxon>
        <taxon>Forsythieae</taxon>
        <taxon>Abeliophyllum</taxon>
    </lineage>
</organism>
<evidence type="ECO:0000256" key="2">
    <source>
        <dbReference type="ARBA" id="ARBA00023015"/>
    </source>
</evidence>
<evidence type="ECO:0000259" key="6">
    <source>
        <dbReference type="PROSITE" id="PS50888"/>
    </source>
</evidence>
<evidence type="ECO:0000256" key="4">
    <source>
        <dbReference type="ARBA" id="ARBA00023242"/>
    </source>
</evidence>
<evidence type="ECO:0000313" key="8">
    <source>
        <dbReference type="Proteomes" id="UP001604336"/>
    </source>
</evidence>
<evidence type="ECO:0000256" key="5">
    <source>
        <dbReference type="SAM" id="MobiDB-lite"/>
    </source>
</evidence>
<dbReference type="InterPro" id="IPR036638">
    <property type="entry name" value="HLH_DNA-bd_sf"/>
</dbReference>
<dbReference type="InterPro" id="IPR011598">
    <property type="entry name" value="bHLH_dom"/>
</dbReference>
<keyword evidence="2" id="KW-0805">Transcription regulation</keyword>
<dbReference type="PANTHER" id="PTHR46196:SF2">
    <property type="entry name" value="TRANSCRIPTION FACTOR BHLH157"/>
    <property type="match status" value="1"/>
</dbReference>
<dbReference type="PROSITE" id="PS50888">
    <property type="entry name" value="BHLH"/>
    <property type="match status" value="1"/>
</dbReference>
<feature type="region of interest" description="Disordered" evidence="5">
    <location>
        <begin position="347"/>
        <end position="366"/>
    </location>
</feature>
<dbReference type="SUPFAM" id="SSF47459">
    <property type="entry name" value="HLH, helix-loop-helix DNA-binding domain"/>
    <property type="match status" value="1"/>
</dbReference>
<evidence type="ECO:0000313" key="7">
    <source>
        <dbReference type="EMBL" id="KAL2516670.1"/>
    </source>
</evidence>
<dbReference type="EMBL" id="JBFOLK010000004">
    <property type="protein sequence ID" value="KAL2516670.1"/>
    <property type="molecule type" value="Genomic_DNA"/>
</dbReference>
<sequence length="795" mass="88013">MGTEESDSMIKKILKSFCCGNGWSYGIFWGFDPQNFLLLTLQDLYYEEQMGDVVENMLLQLHVLGGGVVGQAAFTKSYRWIFSDAHHERQNSLGLIGSPEIFQDDSEFYCQFSTGIKTIAVISVEPFGVVQFGSTEKIPERKEFVDQVKEHFRWMSKDQLIMLSENKSLSLDGEIFAGYEDLMDANHSSVIPVQSFPSTSGHQSMNSLATTSSLIENHVQIGSKPTTEMEQLLLETAAYFDCSTAPAPSSDSDSVVTSSWHYLPSGLNENASFSKSSSYESCRDSNLYVHGNSAFNSLQTQHFSKDPLNDQNSTLLLPSTDCKSQSISNPCKLDNFSQWLSPLPNKSSTSLATTPSNGQSPVTGFASLSSFRGHNSTINISENLPTNSIQSSITESLNSNGKKRFPDMPGIDRLCDAFGMDPGYKTPEDWSEILMPVVNGDHLDFSMENPKCITERYVGSKVENPNSLFSKLGLDYLLGGTTSSSCSSARSSFEDQLSSTAKRRKLEDHSWSPDHVKFRGLPSFDGKTKSLNPLYDPNKTSFLEPKHEASTKEGSRIGDDGSTNNSSKGIEGPAKMVKKKAKPGTRPRPKDRQQIQDRLAELRQLIPNGEKMSIDRLLQRTIRHLNFMQSLMKHRESLEHTDKPMLDNSNGCDVGVTWACEVGDQSMLCPLIVKDLSSPGQMLIETLCDEQGFFLEIIDVIRNFGLTILKGVMEVQETKIWAHFIVEAEGNWNITRHEIFSSLIQLLQMSPGPSGLNASDKLGNVNSSGASLFNNCQPVVSLPIISADSFQRTSL</sequence>
<feature type="compositionally biased region" description="Basic residues" evidence="5">
    <location>
        <begin position="576"/>
        <end position="587"/>
    </location>
</feature>
<dbReference type="Pfam" id="PF14215">
    <property type="entry name" value="bHLH-MYC_N"/>
    <property type="match status" value="1"/>
</dbReference>
<reference evidence="8" key="1">
    <citation type="submission" date="2024-07" db="EMBL/GenBank/DDBJ databases">
        <title>Two chromosome-level genome assemblies of Korean endemic species Abeliophyllum distichum and Forsythia ovata (Oleaceae).</title>
        <authorList>
            <person name="Jang H."/>
        </authorList>
    </citation>
    <scope>NUCLEOTIDE SEQUENCE [LARGE SCALE GENOMIC DNA]</scope>
</reference>
<dbReference type="Proteomes" id="UP001604336">
    <property type="component" value="Unassembled WGS sequence"/>
</dbReference>
<dbReference type="Pfam" id="PF23176">
    <property type="entry name" value="bHLH_LHW"/>
    <property type="match status" value="1"/>
</dbReference>
<gene>
    <name evidence="7" type="ORF">Adt_12917</name>
</gene>
<keyword evidence="4" id="KW-0539">Nucleus</keyword>
<feature type="compositionally biased region" description="Basic and acidic residues" evidence="5">
    <location>
        <begin position="544"/>
        <end position="559"/>
    </location>
</feature>
<protein>
    <submittedName>
        <fullName evidence="7">Transcription factor LHW</fullName>
    </submittedName>
</protein>
<name>A0ABD1TVA7_9LAMI</name>
<keyword evidence="3" id="KW-0804">Transcription</keyword>
<dbReference type="InterPro" id="IPR025610">
    <property type="entry name" value="MYC/MYB_N"/>
</dbReference>
<keyword evidence="8" id="KW-1185">Reference proteome</keyword>
<evidence type="ECO:0000256" key="1">
    <source>
        <dbReference type="ARBA" id="ARBA00004123"/>
    </source>
</evidence>
<evidence type="ECO:0000256" key="3">
    <source>
        <dbReference type="ARBA" id="ARBA00023163"/>
    </source>
</evidence>
<proteinExistence type="predicted"/>
<dbReference type="AlphaFoldDB" id="A0ABD1TVA7"/>
<comment type="caution">
    <text evidence="7">The sequence shown here is derived from an EMBL/GenBank/DDBJ whole genome shotgun (WGS) entry which is preliminary data.</text>
</comment>
<accession>A0ABD1TVA7</accession>
<dbReference type="GO" id="GO:0005634">
    <property type="term" value="C:nucleus"/>
    <property type="evidence" value="ECO:0007669"/>
    <property type="project" value="UniProtKB-SubCell"/>
</dbReference>
<feature type="domain" description="BHLH" evidence="6">
    <location>
        <begin position="579"/>
        <end position="628"/>
    </location>
</feature>